<evidence type="ECO:0000259" key="1">
    <source>
        <dbReference type="Pfam" id="PF01610"/>
    </source>
</evidence>
<dbReference type="eggNOG" id="COG3464">
    <property type="taxonomic scope" value="Bacteria"/>
</dbReference>
<organism evidence="2 3">
    <name type="scientific">Bifidobacterium bifidum (strain PRL2010)</name>
    <dbReference type="NCBI Taxonomy" id="702459"/>
    <lineage>
        <taxon>Bacteria</taxon>
        <taxon>Bacillati</taxon>
        <taxon>Actinomycetota</taxon>
        <taxon>Actinomycetes</taxon>
        <taxon>Bifidobacteriales</taxon>
        <taxon>Bifidobacteriaceae</taxon>
        <taxon>Bifidobacterium</taxon>
    </lineage>
</organism>
<reference evidence="2 3" key="1">
    <citation type="journal article" date="2010" name="Proc. Natl. Acad. Sci. U.S.A.">
        <title>Genome analysis of Bifidobacterium bifidum PRL2010 reveals metabolic pathways for host-derived glycan foraging.</title>
        <authorList>
            <person name="Turroni F."/>
            <person name="Bottacini F."/>
            <person name="Foroni E."/>
            <person name="Mulder I."/>
            <person name="Kim J.H."/>
            <person name="Zomer A."/>
            <person name="Sanchez B."/>
            <person name="Bidossi A."/>
            <person name="Ferrarini A."/>
            <person name="Giubellini V."/>
            <person name="Delledonne M."/>
            <person name="Henrissat B."/>
            <person name="Coutinho P."/>
            <person name="Oggioni M."/>
            <person name="Fitzgerald G.F."/>
            <person name="Mills D."/>
            <person name="Margolles A."/>
            <person name="Kelly D."/>
            <person name="van Sinderen D."/>
            <person name="Ventura M."/>
        </authorList>
    </citation>
    <scope>NUCLEOTIDE SEQUENCE [LARGE SCALE GENOMIC DNA]</scope>
    <source>
        <strain evidence="2 3">PRL2010</strain>
    </source>
</reference>
<dbReference type="KEGG" id="bbp:BBPR_0077"/>
<dbReference type="PANTHER" id="PTHR33498">
    <property type="entry name" value="TRANSPOSASE FOR INSERTION SEQUENCE ELEMENT IS1557"/>
    <property type="match status" value="1"/>
</dbReference>
<dbReference type="AlphaFoldDB" id="A0A0H3EA76"/>
<evidence type="ECO:0000313" key="3">
    <source>
        <dbReference type="Proteomes" id="UP000002312"/>
    </source>
</evidence>
<evidence type="ECO:0000313" key="2">
    <source>
        <dbReference type="EMBL" id="ADP35214.1"/>
    </source>
</evidence>
<sequence>MFWASHSRIPEIVELARKIRRRRPDILRTIELGYSNARLGAFNNRIKVTVRMAYGFRRVTNLIALVMPRCSGLDIRLPQPAI</sequence>
<name>A0A0H3EA76_BIFBP</name>
<dbReference type="OrthoDB" id="3238779at2"/>
<dbReference type="InterPro" id="IPR047951">
    <property type="entry name" value="Transpos_ISL3"/>
</dbReference>
<dbReference type="PATRIC" id="fig|702459.3.peg.83"/>
<protein>
    <submittedName>
        <fullName evidence="2">IS1557 family transposase</fullName>
    </submittedName>
</protein>
<dbReference type="HOGENOM" id="CLU_041900_10_3_11"/>
<feature type="domain" description="Transposase IS204/IS1001/IS1096/IS1165 DDE" evidence="1">
    <location>
        <begin position="2"/>
        <end position="64"/>
    </location>
</feature>
<dbReference type="InterPro" id="IPR002560">
    <property type="entry name" value="Transposase_DDE"/>
</dbReference>
<dbReference type="Proteomes" id="UP000002312">
    <property type="component" value="Chromosome"/>
</dbReference>
<proteinExistence type="predicted"/>
<accession>A0A0H3EA76</accession>
<gene>
    <name evidence="2" type="primary">tnpB</name>
    <name evidence="2" type="ordered locus">BBPR_0077</name>
</gene>
<dbReference type="Pfam" id="PF01610">
    <property type="entry name" value="DDE_Tnp_ISL3"/>
    <property type="match status" value="1"/>
</dbReference>
<dbReference type="EMBL" id="CP001840">
    <property type="protein sequence ID" value="ADP35214.1"/>
    <property type="molecule type" value="Genomic_DNA"/>
</dbReference>
<dbReference type="PANTHER" id="PTHR33498:SF1">
    <property type="entry name" value="TRANSPOSASE FOR INSERTION SEQUENCE ELEMENT IS1557"/>
    <property type="match status" value="1"/>
</dbReference>